<keyword evidence="2" id="KW-0732">Signal</keyword>
<dbReference type="OrthoDB" id="286301at2759"/>
<organism evidence="4 5">
    <name type="scientific">Phaeosphaeria nodorum (strain SN15 / ATCC MYA-4574 / FGSC 10173)</name>
    <name type="common">Glume blotch fungus</name>
    <name type="synonym">Parastagonospora nodorum</name>
    <dbReference type="NCBI Taxonomy" id="321614"/>
    <lineage>
        <taxon>Eukaryota</taxon>
        <taxon>Fungi</taxon>
        <taxon>Dikarya</taxon>
        <taxon>Ascomycota</taxon>
        <taxon>Pezizomycotina</taxon>
        <taxon>Dothideomycetes</taxon>
        <taxon>Pleosporomycetidae</taxon>
        <taxon>Pleosporales</taxon>
        <taxon>Pleosporineae</taxon>
        <taxon>Phaeosphaeriaceae</taxon>
        <taxon>Parastagonospora</taxon>
    </lineage>
</organism>
<dbReference type="InterPro" id="IPR050904">
    <property type="entry name" value="Adhesion/Biosynth-related"/>
</dbReference>
<dbReference type="Gene3D" id="2.30.180.10">
    <property type="entry name" value="FAS1 domain"/>
    <property type="match status" value="2"/>
</dbReference>
<evidence type="ECO:0000256" key="2">
    <source>
        <dbReference type="SAM" id="SignalP"/>
    </source>
</evidence>
<dbReference type="SMART" id="SM00554">
    <property type="entry name" value="FAS1"/>
    <property type="match status" value="2"/>
</dbReference>
<dbReference type="PANTHER" id="PTHR10900:SF77">
    <property type="entry name" value="FI19380P1"/>
    <property type="match status" value="1"/>
</dbReference>
<feature type="chain" id="PRO_5034143075" description="FAS1 domain-containing protein" evidence="2">
    <location>
        <begin position="18"/>
        <end position="381"/>
    </location>
</feature>
<dbReference type="VEuPathDB" id="FungiDB:JI435_079440"/>
<dbReference type="FunFam" id="2.30.180.10:FF:000064">
    <property type="entry name" value="Uncharacterized protein"/>
    <property type="match status" value="1"/>
</dbReference>
<dbReference type="KEGG" id="pno:SNOG_07944"/>
<name>A0A7U2ETX5_PHANO</name>
<accession>A0A7U2ETX5</accession>
<dbReference type="RefSeq" id="XP_001798270.1">
    <property type="nucleotide sequence ID" value="XM_001798218.1"/>
</dbReference>
<dbReference type="EMBL" id="CP069024">
    <property type="protein sequence ID" value="QRC93008.1"/>
    <property type="molecule type" value="Genomic_DNA"/>
</dbReference>
<evidence type="ECO:0000313" key="4">
    <source>
        <dbReference type="EMBL" id="QRC93008.1"/>
    </source>
</evidence>
<dbReference type="AlphaFoldDB" id="A0A7U2ETX5"/>
<feature type="signal peptide" evidence="2">
    <location>
        <begin position="1"/>
        <end position="17"/>
    </location>
</feature>
<keyword evidence="5" id="KW-1185">Reference proteome</keyword>
<dbReference type="PANTHER" id="PTHR10900">
    <property type="entry name" value="PERIOSTIN-RELATED"/>
    <property type="match status" value="1"/>
</dbReference>
<feature type="region of interest" description="Disordered" evidence="1">
    <location>
        <begin position="333"/>
        <end position="360"/>
    </location>
</feature>
<sequence>MFVKQLSLLALASQAFAQNTPSLVQALNSSTDLTTLSTVLGLVPELVTALGSAQNITILAPSNAAFAKVDNATLSALQSNTGLLSALLQYHVLNATVPSSAITNTSAFVPTLLTNSAFTNVTGGQVVSAKTANGGVSIFSGLAMNSSVTTADVAFTGGVIHIIDTVLTIPETASNTAIAAGLSSLAGALTAANLVETVDTTKDVTIFAPSNAAFQAIGSGLGNLTTEQVTSVLTYHVVAGAVGYSSGLTNGTSLKTVNGANLTITVVDGKVFVNGARVITPDVLVANGVVHVIDNVLNPANASIADPSASAGSPAFSGASSVSDAPFTSGVPTASKTLGGGATPTGSAASSSAPAASTGSATQNGAVGVGALLGAAAVYFL</sequence>
<feature type="domain" description="FAS1" evidence="3">
    <location>
        <begin position="20"/>
        <end position="167"/>
    </location>
</feature>
<feature type="compositionally biased region" description="Low complexity" evidence="1">
    <location>
        <begin position="344"/>
        <end position="360"/>
    </location>
</feature>
<reference evidence="5" key="1">
    <citation type="journal article" date="2021" name="BMC Genomics">
        <title>Chromosome-level genome assembly and manually-curated proteome of model necrotroph Parastagonospora nodorum Sn15 reveals a genome-wide trove of candidate effector homologs, and redundancy of virulence-related functions within an accessory chromosome.</title>
        <authorList>
            <person name="Bertazzoni S."/>
            <person name="Jones D.A.B."/>
            <person name="Phan H.T."/>
            <person name="Tan K.-C."/>
            <person name="Hane J.K."/>
        </authorList>
    </citation>
    <scope>NUCLEOTIDE SEQUENCE [LARGE SCALE GENOMIC DNA]</scope>
    <source>
        <strain evidence="5">SN15 / ATCC MYA-4574 / FGSC 10173)</strain>
    </source>
</reference>
<protein>
    <recommendedName>
        <fullName evidence="3">FAS1 domain-containing protein</fullName>
    </recommendedName>
</protein>
<evidence type="ECO:0000259" key="3">
    <source>
        <dbReference type="PROSITE" id="PS50213"/>
    </source>
</evidence>
<dbReference type="InterPro" id="IPR000782">
    <property type="entry name" value="FAS1_domain"/>
</dbReference>
<dbReference type="InterPro" id="IPR036378">
    <property type="entry name" value="FAS1_dom_sf"/>
</dbReference>
<dbReference type="SUPFAM" id="SSF82153">
    <property type="entry name" value="FAS1 domain"/>
    <property type="match status" value="2"/>
</dbReference>
<evidence type="ECO:0000313" key="5">
    <source>
        <dbReference type="Proteomes" id="UP000663193"/>
    </source>
</evidence>
<feature type="domain" description="FAS1" evidence="3">
    <location>
        <begin position="169"/>
        <end position="297"/>
    </location>
</feature>
<dbReference type="Proteomes" id="UP000663193">
    <property type="component" value="Chromosome 2"/>
</dbReference>
<evidence type="ECO:0000256" key="1">
    <source>
        <dbReference type="SAM" id="MobiDB-lite"/>
    </source>
</evidence>
<dbReference type="FunFam" id="2.30.180.10:FF:000056">
    <property type="entry name" value="Fasciclin-domain-containing protein"/>
    <property type="match status" value="1"/>
</dbReference>
<dbReference type="Pfam" id="PF02469">
    <property type="entry name" value="Fasciclin"/>
    <property type="match status" value="2"/>
</dbReference>
<proteinExistence type="predicted"/>
<gene>
    <name evidence="4" type="ORF">JI435_079440</name>
</gene>
<dbReference type="PROSITE" id="PS50213">
    <property type="entry name" value="FAS1"/>
    <property type="match status" value="2"/>
</dbReference>
<dbReference type="OMA" id="RGIFSYQ"/>